<feature type="compositionally biased region" description="Basic and acidic residues" evidence="1">
    <location>
        <begin position="49"/>
        <end position="59"/>
    </location>
</feature>
<organism evidence="2 3">
    <name type="scientific">Streptodolium elevatio</name>
    <dbReference type="NCBI Taxonomy" id="3157996"/>
    <lineage>
        <taxon>Bacteria</taxon>
        <taxon>Bacillati</taxon>
        <taxon>Actinomycetota</taxon>
        <taxon>Actinomycetes</taxon>
        <taxon>Kitasatosporales</taxon>
        <taxon>Streptomycetaceae</taxon>
        <taxon>Streptodolium</taxon>
    </lineage>
</organism>
<dbReference type="RefSeq" id="WP_358359874.1">
    <property type="nucleotide sequence ID" value="NZ_JBEZFP010000095.1"/>
</dbReference>
<name>A0ABV3DPH5_9ACTN</name>
<evidence type="ECO:0000313" key="3">
    <source>
        <dbReference type="Proteomes" id="UP001551482"/>
    </source>
</evidence>
<dbReference type="Proteomes" id="UP001551482">
    <property type="component" value="Unassembled WGS sequence"/>
</dbReference>
<sequence length="79" mass="8813">MAKQKAKPHLQDKSPMFSEPAHRADAAQARDRSAQDRPQAQDNASDTLVAEHDAQQDRRAKGRKQSRGSDTGPKGRKRH</sequence>
<feature type="compositionally biased region" description="Basic and acidic residues" evidence="1">
    <location>
        <begin position="20"/>
        <end position="35"/>
    </location>
</feature>
<keyword evidence="3" id="KW-1185">Reference proteome</keyword>
<accession>A0ABV3DPH5</accession>
<gene>
    <name evidence="2" type="ORF">AB0C36_29605</name>
</gene>
<protein>
    <submittedName>
        <fullName evidence="2">Uncharacterized protein</fullName>
    </submittedName>
</protein>
<evidence type="ECO:0000256" key="1">
    <source>
        <dbReference type="SAM" id="MobiDB-lite"/>
    </source>
</evidence>
<evidence type="ECO:0000313" key="2">
    <source>
        <dbReference type="EMBL" id="MEU8137657.1"/>
    </source>
</evidence>
<reference evidence="2 3" key="1">
    <citation type="submission" date="2024-06" db="EMBL/GenBank/DDBJ databases">
        <title>The Natural Products Discovery Center: Release of the First 8490 Sequenced Strains for Exploring Actinobacteria Biosynthetic Diversity.</title>
        <authorList>
            <person name="Kalkreuter E."/>
            <person name="Kautsar S.A."/>
            <person name="Yang D."/>
            <person name="Bader C.D."/>
            <person name="Teijaro C.N."/>
            <person name="Fluegel L."/>
            <person name="Davis C.M."/>
            <person name="Simpson J.R."/>
            <person name="Lauterbach L."/>
            <person name="Steele A.D."/>
            <person name="Gui C."/>
            <person name="Meng S."/>
            <person name="Li G."/>
            <person name="Viehrig K."/>
            <person name="Ye F."/>
            <person name="Su P."/>
            <person name="Kiefer A.F."/>
            <person name="Nichols A."/>
            <person name="Cepeda A.J."/>
            <person name="Yan W."/>
            <person name="Fan B."/>
            <person name="Jiang Y."/>
            <person name="Adhikari A."/>
            <person name="Zheng C.-J."/>
            <person name="Schuster L."/>
            <person name="Cowan T.M."/>
            <person name="Smanski M.J."/>
            <person name="Chevrette M.G."/>
            <person name="De Carvalho L.P.S."/>
            <person name="Shen B."/>
        </authorList>
    </citation>
    <scope>NUCLEOTIDE SEQUENCE [LARGE SCALE GENOMIC DNA]</scope>
    <source>
        <strain evidence="2 3">NPDC048946</strain>
    </source>
</reference>
<feature type="region of interest" description="Disordered" evidence="1">
    <location>
        <begin position="1"/>
        <end position="79"/>
    </location>
</feature>
<comment type="caution">
    <text evidence="2">The sequence shown here is derived from an EMBL/GenBank/DDBJ whole genome shotgun (WGS) entry which is preliminary data.</text>
</comment>
<proteinExistence type="predicted"/>
<dbReference type="EMBL" id="JBEZFP010000095">
    <property type="protein sequence ID" value="MEU8137657.1"/>
    <property type="molecule type" value="Genomic_DNA"/>
</dbReference>